<accession>A0ABX3IGP3</accession>
<dbReference type="PANTHER" id="PTHR31873">
    <property type="entry name" value="L-ASPARTATE DEHYDROGENASE-RELATED"/>
    <property type="match status" value="1"/>
</dbReference>
<dbReference type="NCBIfam" id="NF009829">
    <property type="entry name" value="PRK13303.1-4"/>
    <property type="match status" value="1"/>
</dbReference>
<dbReference type="Pfam" id="PF01958">
    <property type="entry name" value="Asp_DH_C"/>
    <property type="match status" value="1"/>
</dbReference>
<sequence>MKPMFLGFGNSTKIILKELKDIIDDFYYYDEKKITSDLGIRLENFSIPEDCDMVIECASVGAVKKYYREILDSGKDFYILSTGAFADSTFRNNFMKKIVDSKSNIYIPSGAIGGLDVIYSIRKYIDKVFLKTFKPPISFGRNDKKRELIFSGNAIDAINRFPKNTNVSVTLSLAVGSFEKVLVEIYSEPNVEKNIHKIEAISSVGNYTFTFENNQSPNPKTSLLAPLTLAAVLRKNFEKIKIGG</sequence>
<feature type="binding site" evidence="6">
    <location>
        <position position="111"/>
    </location>
    <ligand>
        <name>NAD(+)</name>
        <dbReference type="ChEBI" id="CHEBI:57540"/>
    </ligand>
</feature>
<comment type="catalytic activity">
    <reaction evidence="6">
        <text>L-aspartate + NAD(+) + H2O = oxaloacetate + NH4(+) + NADH + H(+)</text>
        <dbReference type="Rhea" id="RHEA:11788"/>
        <dbReference type="ChEBI" id="CHEBI:15377"/>
        <dbReference type="ChEBI" id="CHEBI:15378"/>
        <dbReference type="ChEBI" id="CHEBI:16452"/>
        <dbReference type="ChEBI" id="CHEBI:28938"/>
        <dbReference type="ChEBI" id="CHEBI:29991"/>
        <dbReference type="ChEBI" id="CHEBI:57540"/>
        <dbReference type="ChEBI" id="CHEBI:57945"/>
        <dbReference type="EC" id="1.4.1.21"/>
    </reaction>
</comment>
<comment type="caution">
    <text evidence="9">The sequence shown here is derived from an EMBL/GenBank/DDBJ whole genome shotgun (WGS) entry which is preliminary data.</text>
</comment>
<comment type="similarity">
    <text evidence="1 6">Belongs to the L-aspartate dehydrogenase family.</text>
</comment>
<reference evidence="9 10" key="1">
    <citation type="submission" date="2015-06" db="EMBL/GenBank/DDBJ databases">
        <title>Genome sequencing of Thermotogales isolates from hydrothermal vents.</title>
        <authorList>
            <person name="Haverkamp T.H."/>
            <person name="Kublanov I.V."/>
            <person name="Nesbo C.L."/>
        </authorList>
    </citation>
    <scope>NUCLEOTIDE SEQUENCE [LARGE SCALE GENOMIC DNA]</scope>
    <source>
        <strain evidence="10">ik275mar</strain>
    </source>
</reference>
<comment type="pathway">
    <text evidence="6">Cofactor biosynthesis; NAD(+) biosynthesis; iminoaspartate from L-aspartate (dehydrogenase route): step 1/1.</text>
</comment>
<dbReference type="InterPro" id="IPR022487">
    <property type="entry name" value="Asp_DH_arc"/>
</dbReference>
<feature type="domain" description="Aspartate dehydrogenase" evidence="7">
    <location>
        <begin position="144"/>
        <end position="228"/>
    </location>
</feature>
<evidence type="ECO:0000256" key="5">
    <source>
        <dbReference type="ARBA" id="ARBA00023027"/>
    </source>
</evidence>
<dbReference type="SUPFAM" id="SSF55347">
    <property type="entry name" value="Glyceraldehyde-3-phosphate dehydrogenase-like, C-terminal domain"/>
    <property type="match status" value="1"/>
</dbReference>
<dbReference type="HAMAP" id="MF_01265">
    <property type="entry name" value="NadX"/>
    <property type="match status" value="1"/>
</dbReference>
<evidence type="ECO:0000313" key="9">
    <source>
        <dbReference type="EMBL" id="ONN26464.1"/>
    </source>
</evidence>
<evidence type="ECO:0000259" key="7">
    <source>
        <dbReference type="Pfam" id="PF01958"/>
    </source>
</evidence>
<dbReference type="InterPro" id="IPR020626">
    <property type="entry name" value="Asp_DH_prok"/>
</dbReference>
<keyword evidence="3 6" id="KW-0521">NADP</keyword>
<dbReference type="Gene3D" id="3.40.50.720">
    <property type="entry name" value="NAD(P)-binding Rossmann-like Domain"/>
    <property type="match status" value="1"/>
</dbReference>
<name>A0ABX3IGP3_9BACT</name>
<keyword evidence="4 6" id="KW-0560">Oxidoreductase</keyword>
<dbReference type="Proteomes" id="UP000242616">
    <property type="component" value="Unassembled WGS sequence"/>
</dbReference>
<dbReference type="NCBIfam" id="TIGR03855">
    <property type="entry name" value="NAD_NadX"/>
    <property type="match status" value="1"/>
</dbReference>
<evidence type="ECO:0000313" key="10">
    <source>
        <dbReference type="Proteomes" id="UP000242616"/>
    </source>
</evidence>
<dbReference type="RefSeq" id="WP_075666522.1">
    <property type="nucleotide sequence ID" value="NZ_LBFC01000023.1"/>
</dbReference>
<evidence type="ECO:0000256" key="2">
    <source>
        <dbReference type="ARBA" id="ARBA00022642"/>
    </source>
</evidence>
<proteinExistence type="inferred from homology"/>
<keyword evidence="10" id="KW-1185">Reference proteome</keyword>
<dbReference type="InterPro" id="IPR002811">
    <property type="entry name" value="Asp_DH"/>
</dbReference>
<evidence type="ECO:0000259" key="8">
    <source>
        <dbReference type="Pfam" id="PF03447"/>
    </source>
</evidence>
<gene>
    <name evidence="6" type="primary">nadX</name>
    <name evidence="9" type="ORF">XJ44_08320</name>
</gene>
<evidence type="ECO:0000256" key="4">
    <source>
        <dbReference type="ARBA" id="ARBA00023002"/>
    </source>
</evidence>
<dbReference type="InterPro" id="IPR005106">
    <property type="entry name" value="Asp/hSer_DH_NAD-bd"/>
</dbReference>
<dbReference type="Gene3D" id="3.30.360.10">
    <property type="entry name" value="Dihydrodipicolinate Reductase, domain 2"/>
    <property type="match status" value="1"/>
</dbReference>
<evidence type="ECO:0000256" key="3">
    <source>
        <dbReference type="ARBA" id="ARBA00022857"/>
    </source>
</evidence>
<dbReference type="EC" id="1.4.1.21" evidence="6"/>
<dbReference type="InterPro" id="IPR036291">
    <property type="entry name" value="NAD(P)-bd_dom_sf"/>
</dbReference>
<feature type="domain" description="Aspartate/homoserine dehydrogenase NAD-binding" evidence="8">
    <location>
        <begin position="45"/>
        <end position="107"/>
    </location>
</feature>
<comment type="function">
    <text evidence="6">Specifically catalyzes the NAD or NADP-dependent dehydrogenation of L-aspartate to iminoaspartate.</text>
</comment>
<dbReference type="InterPro" id="IPR011182">
    <property type="entry name" value="L-Asp_DH"/>
</dbReference>
<dbReference type="Pfam" id="PF03447">
    <property type="entry name" value="NAD_binding_3"/>
    <property type="match status" value="1"/>
</dbReference>
<keyword evidence="5 6" id="KW-0520">NAD</keyword>
<dbReference type="EMBL" id="LBFC01000023">
    <property type="protein sequence ID" value="ONN26464.1"/>
    <property type="molecule type" value="Genomic_DNA"/>
</dbReference>
<comment type="miscellaneous">
    <text evidence="6">The iminoaspartate product is unstable in aqueous solution and can decompose to oxaloacetate and ammonia.</text>
</comment>
<protein>
    <recommendedName>
        <fullName evidence="6">L-aspartate dehydrogenase</fullName>
        <ecNumber evidence="6">1.4.1.21</ecNumber>
    </recommendedName>
</protein>
<comment type="catalytic activity">
    <reaction evidence="6">
        <text>L-aspartate + NADP(+) + H2O = oxaloacetate + NH4(+) + NADPH + H(+)</text>
        <dbReference type="Rhea" id="RHEA:11784"/>
        <dbReference type="ChEBI" id="CHEBI:15377"/>
        <dbReference type="ChEBI" id="CHEBI:15378"/>
        <dbReference type="ChEBI" id="CHEBI:16452"/>
        <dbReference type="ChEBI" id="CHEBI:28938"/>
        <dbReference type="ChEBI" id="CHEBI:29991"/>
        <dbReference type="ChEBI" id="CHEBI:57783"/>
        <dbReference type="ChEBI" id="CHEBI:58349"/>
        <dbReference type="EC" id="1.4.1.21"/>
    </reaction>
</comment>
<keyword evidence="2 6" id="KW-0662">Pyridine nucleotide biosynthesis</keyword>
<feature type="active site" evidence="6">
    <location>
        <position position="196"/>
    </location>
</feature>
<evidence type="ECO:0000256" key="6">
    <source>
        <dbReference type="HAMAP-Rule" id="MF_01265"/>
    </source>
</evidence>
<dbReference type="PIRSF" id="PIRSF005227">
    <property type="entry name" value="Asp_dh_NAD_syn"/>
    <property type="match status" value="1"/>
</dbReference>
<dbReference type="PANTHER" id="PTHR31873:SF6">
    <property type="entry name" value="ASPARTATE DEHYDROGENASE DOMAIN-CONTAINING PROTEIN"/>
    <property type="match status" value="1"/>
</dbReference>
<evidence type="ECO:0000256" key="1">
    <source>
        <dbReference type="ARBA" id="ARBA00008331"/>
    </source>
</evidence>
<organism evidence="9 10">
    <name type="scientific">Thermosipho affectus</name>
    <dbReference type="NCBI Taxonomy" id="660294"/>
    <lineage>
        <taxon>Bacteria</taxon>
        <taxon>Thermotogati</taxon>
        <taxon>Thermotogota</taxon>
        <taxon>Thermotogae</taxon>
        <taxon>Thermotogales</taxon>
        <taxon>Fervidobacteriaceae</taxon>
        <taxon>Thermosipho</taxon>
    </lineage>
</organism>
<feature type="binding site" evidence="6">
    <location>
        <position position="166"/>
    </location>
    <ligand>
        <name>NAD(+)</name>
        <dbReference type="ChEBI" id="CHEBI:57540"/>
    </ligand>
</feature>
<dbReference type="SUPFAM" id="SSF51735">
    <property type="entry name" value="NAD(P)-binding Rossmann-fold domains"/>
    <property type="match status" value="1"/>
</dbReference>